<dbReference type="AlphaFoldDB" id="A0A3A1P2C4"/>
<comment type="caution">
    <text evidence="5">The sequence shown here is derived from an EMBL/GenBank/DDBJ whole genome shotgun (WGS) entry which is preliminary data.</text>
</comment>
<dbReference type="InterPro" id="IPR029058">
    <property type="entry name" value="AB_hydrolase_fold"/>
</dbReference>
<evidence type="ECO:0000259" key="4">
    <source>
        <dbReference type="Pfam" id="PF00135"/>
    </source>
</evidence>
<dbReference type="PROSITE" id="PS00122">
    <property type="entry name" value="CARBOXYLESTERASE_B_1"/>
    <property type="match status" value="1"/>
</dbReference>
<evidence type="ECO:0000256" key="1">
    <source>
        <dbReference type="ARBA" id="ARBA00005964"/>
    </source>
</evidence>
<dbReference type="Proteomes" id="UP000265366">
    <property type="component" value="Unassembled WGS sequence"/>
</dbReference>
<dbReference type="OrthoDB" id="9775851at2"/>
<dbReference type="InterPro" id="IPR002018">
    <property type="entry name" value="CarbesteraseB"/>
</dbReference>
<dbReference type="PANTHER" id="PTHR11559">
    <property type="entry name" value="CARBOXYLESTERASE"/>
    <property type="match status" value="1"/>
</dbReference>
<dbReference type="InterPro" id="IPR050309">
    <property type="entry name" value="Type-B_Carboxylest/Lipase"/>
</dbReference>
<dbReference type="EC" id="3.1.1.-" evidence="3"/>
<comment type="similarity">
    <text evidence="1 3">Belongs to the type-B carboxylesterase/lipase family.</text>
</comment>
<protein>
    <recommendedName>
        <fullName evidence="3">Carboxylic ester hydrolase</fullName>
        <ecNumber evidence="3">3.1.1.-</ecNumber>
    </recommendedName>
</protein>
<dbReference type="EMBL" id="QXFM01000135">
    <property type="protein sequence ID" value="RIV81606.1"/>
    <property type="molecule type" value="Genomic_DNA"/>
</dbReference>
<keyword evidence="2 3" id="KW-0378">Hydrolase</keyword>
<reference evidence="5 6" key="1">
    <citation type="submission" date="2018-08" db="EMBL/GenBank/DDBJ databases">
        <title>Erythrobacter zhengii sp.nov., a bacterium isolated from deep-sea sediment.</title>
        <authorList>
            <person name="Fang C."/>
            <person name="Wu Y.-H."/>
            <person name="Sun C."/>
            <person name="Wang H."/>
            <person name="Cheng H."/>
            <person name="Meng F.-X."/>
            <person name="Wang C.-S."/>
            <person name="Xu X.-W."/>
        </authorList>
    </citation>
    <scope>NUCLEOTIDE SEQUENCE [LARGE SCALE GENOMIC DNA]</scope>
    <source>
        <strain evidence="5 6">CCTCC AB 2015396</strain>
    </source>
</reference>
<evidence type="ECO:0000313" key="5">
    <source>
        <dbReference type="EMBL" id="RIV81606.1"/>
    </source>
</evidence>
<gene>
    <name evidence="5" type="ORF">D2V17_16960</name>
</gene>
<accession>A0A3A1P2C4</accession>
<dbReference type="Gene3D" id="3.40.50.1820">
    <property type="entry name" value="alpha/beta hydrolase"/>
    <property type="match status" value="1"/>
</dbReference>
<keyword evidence="6" id="KW-1185">Reference proteome</keyword>
<organism evidence="5 6">
    <name type="scientific">Aurantiacibacter xanthus</name>
    <dbReference type="NCBI Taxonomy" id="1784712"/>
    <lineage>
        <taxon>Bacteria</taxon>
        <taxon>Pseudomonadati</taxon>
        <taxon>Pseudomonadota</taxon>
        <taxon>Alphaproteobacteria</taxon>
        <taxon>Sphingomonadales</taxon>
        <taxon>Erythrobacteraceae</taxon>
        <taxon>Aurantiacibacter</taxon>
    </lineage>
</organism>
<dbReference type="GO" id="GO:0016787">
    <property type="term" value="F:hydrolase activity"/>
    <property type="evidence" value="ECO:0007669"/>
    <property type="project" value="UniProtKB-KW"/>
</dbReference>
<sequence length="547" mass="58546">MVSKYLLRMPVKSAVDPLRRLLQASGRGEQRMTKGFAIALMLCGFASPAIARIDRPVAVDGGEVVGVAAGGLVEFKGIPFARPPVDALRWQPPQPVERWQGVLRADRFAPACPQLGGGAMAGDSAVLPERENEDCLYLNVWTAADSAEEKRPVMVWIYGGGYRAGATDLPQYDGAALAGKGVVFVSIAYRVGVLGFLAHPGLSAESPRHVSGNYGLQDQIAALDWIRRNIASFGGDPERITIFGQSAGSMSTSYLSASPLATGKFHRLIGETGAGFGLLTPRPLAQAEAEGLNFARKVGAEGVDDLRSLPAATLVRAAGPASGSFEPNRDGWLVPATLAEIYRNGAQNDVDMLIGSNADEAGEDPAMTLAAYRDRLQSTYGRDAEALLRLHPATSDAEARASHRQLSTITLGDYTMYSWARAQARTGTAPLYVYRFIQNPPIPKSERPGGPDAASPGAWHGAEIAYALGNLDSKAWPWSAADRRLSDQMMAYWVNFAANGTPNGPGLPHWPTYHEAPDKVMQLGGEVGATARLFLPTMEILDRHLGR</sequence>
<dbReference type="Pfam" id="PF00135">
    <property type="entry name" value="COesterase"/>
    <property type="match status" value="1"/>
</dbReference>
<evidence type="ECO:0000256" key="3">
    <source>
        <dbReference type="RuleBase" id="RU361235"/>
    </source>
</evidence>
<evidence type="ECO:0000313" key="6">
    <source>
        <dbReference type="Proteomes" id="UP000265366"/>
    </source>
</evidence>
<feature type="domain" description="Carboxylesterase type B" evidence="4">
    <location>
        <begin position="59"/>
        <end position="527"/>
    </location>
</feature>
<name>A0A3A1P2C4_9SPHN</name>
<evidence type="ECO:0000256" key="2">
    <source>
        <dbReference type="ARBA" id="ARBA00022801"/>
    </source>
</evidence>
<dbReference type="SUPFAM" id="SSF53474">
    <property type="entry name" value="alpha/beta-Hydrolases"/>
    <property type="match status" value="1"/>
</dbReference>
<proteinExistence type="inferred from homology"/>
<dbReference type="InterPro" id="IPR019826">
    <property type="entry name" value="Carboxylesterase_B_AS"/>
</dbReference>